<dbReference type="CDD" id="cd08879">
    <property type="entry name" value="RHO_alpha_C_AntDO-like"/>
    <property type="match status" value="1"/>
</dbReference>
<dbReference type="GO" id="GO:0005506">
    <property type="term" value="F:iron ion binding"/>
    <property type="evidence" value="ECO:0007669"/>
    <property type="project" value="InterPro"/>
</dbReference>
<evidence type="ECO:0000256" key="3">
    <source>
        <dbReference type="ARBA" id="ARBA00022723"/>
    </source>
</evidence>
<dbReference type="PANTHER" id="PTHR43756:SF1">
    <property type="entry name" value="3-PHENYLPROPIONATE_CINNAMIC ACID DIOXYGENASE SUBUNIT ALPHA"/>
    <property type="match status" value="1"/>
</dbReference>
<dbReference type="InterPro" id="IPR015879">
    <property type="entry name" value="Ring_hydroxy_dOase_asu_C_dom"/>
</dbReference>
<evidence type="ECO:0000259" key="7">
    <source>
        <dbReference type="PROSITE" id="PS51296"/>
    </source>
</evidence>
<dbReference type="AlphaFoldDB" id="A0A401J472"/>
<proteinExistence type="inferred from homology"/>
<dbReference type="PANTHER" id="PTHR43756">
    <property type="entry name" value="CHOLINE MONOOXYGENASE, CHLOROPLASTIC"/>
    <property type="match status" value="1"/>
</dbReference>
<dbReference type="RefSeq" id="WP_130753105.1">
    <property type="nucleotide sequence ID" value="NZ_BBQY01000016.1"/>
</dbReference>
<dbReference type="Gene3D" id="2.102.10.10">
    <property type="entry name" value="Rieske [2Fe-2S] iron-sulphur domain"/>
    <property type="match status" value="1"/>
</dbReference>
<dbReference type="PROSITE" id="PS51296">
    <property type="entry name" value="RIESKE"/>
    <property type="match status" value="1"/>
</dbReference>
<comment type="similarity">
    <text evidence="1">Belongs to the bacterial ring-hydroxylating dioxygenase alpha subunit family.</text>
</comment>
<dbReference type="EMBL" id="BBQY01000016">
    <property type="protein sequence ID" value="GBH31374.1"/>
    <property type="molecule type" value="Genomic_DNA"/>
</dbReference>
<dbReference type="InterPro" id="IPR017941">
    <property type="entry name" value="Rieske_2Fe-2S"/>
</dbReference>
<keyword evidence="8" id="KW-0223">Dioxygenase</keyword>
<dbReference type="Proteomes" id="UP000290975">
    <property type="component" value="Unassembled WGS sequence"/>
</dbReference>
<keyword evidence="9" id="KW-1185">Reference proteome</keyword>
<feature type="domain" description="Rieske" evidence="7">
    <location>
        <begin position="44"/>
        <end position="124"/>
    </location>
</feature>
<evidence type="ECO:0000256" key="2">
    <source>
        <dbReference type="ARBA" id="ARBA00022714"/>
    </source>
</evidence>
<dbReference type="Pfam" id="PF00355">
    <property type="entry name" value="Rieske"/>
    <property type="match status" value="1"/>
</dbReference>
<keyword evidence="4" id="KW-0560">Oxidoreductase</keyword>
<keyword evidence="5" id="KW-0408">Iron</keyword>
<reference evidence="8 9" key="1">
    <citation type="submission" date="2014-12" db="EMBL/GenBank/DDBJ databases">
        <title>Whole genome sequencing of Sphingobium xenophagum OW59.</title>
        <authorList>
            <person name="Ohta Y."/>
            <person name="Nishi S."/>
            <person name="Hatada Y."/>
        </authorList>
    </citation>
    <scope>NUCLEOTIDE SEQUENCE [LARGE SCALE GENOMIC DNA]</scope>
    <source>
        <strain evidence="8 9">OW59</strain>
    </source>
</reference>
<dbReference type="Gene3D" id="3.90.380.10">
    <property type="entry name" value="Naphthalene 1,2-dioxygenase Alpha Subunit, Chain A, domain 1"/>
    <property type="match status" value="1"/>
</dbReference>
<protein>
    <submittedName>
        <fullName evidence="8">Benzoate/toluate 1,2-dioxygenase subunit alpha</fullName>
    </submittedName>
</protein>
<comment type="caution">
    <text evidence="8">The sequence shown here is derived from an EMBL/GenBank/DDBJ whole genome shotgun (WGS) entry which is preliminary data.</text>
</comment>
<dbReference type="GO" id="GO:0051537">
    <property type="term" value="F:2 iron, 2 sulfur cluster binding"/>
    <property type="evidence" value="ECO:0007669"/>
    <property type="project" value="UniProtKB-KW"/>
</dbReference>
<dbReference type="SUPFAM" id="SSF55961">
    <property type="entry name" value="Bet v1-like"/>
    <property type="match status" value="1"/>
</dbReference>
<evidence type="ECO:0000256" key="4">
    <source>
        <dbReference type="ARBA" id="ARBA00023002"/>
    </source>
</evidence>
<sequence length="452" mass="50801">MTIENVRALVDDRPSDGWFSVDRAAFTDEALFEREIRHIFEGGWVFLGMDSQAAERHSYFTVTIGHTPIVVMRDGEGTLGAFVNACPHKGALICHRRTGKGRLHVCRYHSWSFDSAGRNVAVKGMNAGAYSKEFIGRDRNLPRLSAFANYRGFLFGSLVPTCPIEEHLGEARRLLDLSADQGEGGLELVPGEIVFTFDGNWKYQLENCSDAYHFTSAHPSYIRLLDKRAKERRAESVRSIWEKDKNWSEEAEGITGGSYSFDEGHVLNWGLIGVSDAVPLFERAEILAERYGAARRDWMFNMRNLTIFPNLQLAENASSQLRIIRPLAANKTEMRTFCIAPRGESAEARRQRIRNYEDFFNPTGMATPDDTVSYEDCQAGNANRLQSWAYGYCRGATASVTGGNAFSDLLEMNPARSVLGDAMLCDETLYHSYYRAWLARMEAGAARETQDA</sequence>
<gene>
    <name evidence="8" type="ORF">MBESOW_P2630</name>
</gene>
<keyword evidence="2" id="KW-0001">2Fe-2S</keyword>
<keyword evidence="6" id="KW-0411">Iron-sulfur</keyword>
<dbReference type="Pfam" id="PF00848">
    <property type="entry name" value="Ring_hydroxyl_A"/>
    <property type="match status" value="1"/>
</dbReference>
<evidence type="ECO:0000313" key="9">
    <source>
        <dbReference type="Proteomes" id="UP000290975"/>
    </source>
</evidence>
<evidence type="ECO:0000313" key="8">
    <source>
        <dbReference type="EMBL" id="GBH31374.1"/>
    </source>
</evidence>
<dbReference type="GO" id="GO:0051213">
    <property type="term" value="F:dioxygenase activity"/>
    <property type="evidence" value="ECO:0007669"/>
    <property type="project" value="UniProtKB-KW"/>
</dbReference>
<organism evidence="8 9">
    <name type="scientific">Sphingobium xenophagum</name>
    <dbReference type="NCBI Taxonomy" id="121428"/>
    <lineage>
        <taxon>Bacteria</taxon>
        <taxon>Pseudomonadati</taxon>
        <taxon>Pseudomonadota</taxon>
        <taxon>Alphaproteobacteria</taxon>
        <taxon>Sphingomonadales</taxon>
        <taxon>Sphingomonadaceae</taxon>
        <taxon>Sphingobium</taxon>
    </lineage>
</organism>
<name>A0A401J472_SPHXE</name>
<dbReference type="InterPro" id="IPR036922">
    <property type="entry name" value="Rieske_2Fe-2S_sf"/>
</dbReference>
<dbReference type="InterPro" id="IPR001663">
    <property type="entry name" value="Rng_hydr_dOase-A"/>
</dbReference>
<dbReference type="SUPFAM" id="SSF50022">
    <property type="entry name" value="ISP domain"/>
    <property type="match status" value="1"/>
</dbReference>
<evidence type="ECO:0000256" key="1">
    <source>
        <dbReference type="ARBA" id="ARBA00008751"/>
    </source>
</evidence>
<accession>A0A401J472</accession>
<dbReference type="PRINTS" id="PR00090">
    <property type="entry name" value="RNGDIOXGNASE"/>
</dbReference>
<evidence type="ECO:0000256" key="5">
    <source>
        <dbReference type="ARBA" id="ARBA00023004"/>
    </source>
</evidence>
<evidence type="ECO:0000256" key="6">
    <source>
        <dbReference type="ARBA" id="ARBA00023014"/>
    </source>
</evidence>
<keyword evidence="3" id="KW-0479">Metal-binding</keyword>